<name>A0ABN3HBW6_9ACTN</name>
<accession>A0ABN3HBW6</accession>
<reference evidence="1 2" key="1">
    <citation type="journal article" date="2019" name="Int. J. Syst. Evol. Microbiol.">
        <title>The Global Catalogue of Microorganisms (GCM) 10K type strain sequencing project: providing services to taxonomists for standard genome sequencing and annotation.</title>
        <authorList>
            <consortium name="The Broad Institute Genomics Platform"/>
            <consortium name="The Broad Institute Genome Sequencing Center for Infectious Disease"/>
            <person name="Wu L."/>
            <person name="Ma J."/>
        </authorList>
    </citation>
    <scope>NUCLEOTIDE SEQUENCE [LARGE SCALE GENOMIC DNA]</scope>
    <source>
        <strain evidence="1 2">JCM 3272</strain>
    </source>
</reference>
<dbReference type="InterPro" id="IPR011990">
    <property type="entry name" value="TPR-like_helical_dom_sf"/>
</dbReference>
<dbReference type="Gene3D" id="1.25.40.10">
    <property type="entry name" value="Tetratricopeptide repeat domain"/>
    <property type="match status" value="1"/>
</dbReference>
<comment type="caution">
    <text evidence="1">The sequence shown here is derived from an EMBL/GenBank/DDBJ whole genome shotgun (WGS) entry which is preliminary data.</text>
</comment>
<dbReference type="Proteomes" id="UP001501444">
    <property type="component" value="Unassembled WGS sequence"/>
</dbReference>
<evidence type="ECO:0000313" key="2">
    <source>
        <dbReference type="Proteomes" id="UP001501444"/>
    </source>
</evidence>
<dbReference type="Pfam" id="PF07721">
    <property type="entry name" value="TPR_4"/>
    <property type="match status" value="1"/>
</dbReference>
<keyword evidence="2" id="KW-1185">Reference proteome</keyword>
<proteinExistence type="predicted"/>
<dbReference type="InterPro" id="IPR011717">
    <property type="entry name" value="TPR-4"/>
</dbReference>
<evidence type="ECO:0008006" key="3">
    <source>
        <dbReference type="Google" id="ProtNLM"/>
    </source>
</evidence>
<dbReference type="EMBL" id="BAAARV010000078">
    <property type="protein sequence ID" value="GAA2375366.1"/>
    <property type="molecule type" value="Genomic_DNA"/>
</dbReference>
<gene>
    <name evidence="1" type="ORF">GCM10010170_078860</name>
</gene>
<organism evidence="1 2">
    <name type="scientific">Dactylosporangium salmoneum</name>
    <dbReference type="NCBI Taxonomy" id="53361"/>
    <lineage>
        <taxon>Bacteria</taxon>
        <taxon>Bacillati</taxon>
        <taxon>Actinomycetota</taxon>
        <taxon>Actinomycetes</taxon>
        <taxon>Micromonosporales</taxon>
        <taxon>Micromonosporaceae</taxon>
        <taxon>Dactylosporangium</taxon>
    </lineage>
</organism>
<protein>
    <recommendedName>
        <fullName evidence="3">Tetratricopeptide repeat protein</fullName>
    </recommendedName>
</protein>
<evidence type="ECO:0000313" key="1">
    <source>
        <dbReference type="EMBL" id="GAA2375366.1"/>
    </source>
</evidence>
<sequence length="155" mass="16861">MSQPDAIMVRIGEGIALSQRGERDAARKLLTALWDEIGPDGDPLHLCALAHHLADLQDDVHEELVWDLRALEAANSVTEERAQEAGVVGSVRGFYPSLHLNLGEVYRKLGDLDRAREHLEQGRAAAGFLADDGYGSMIRGGLDRLADRLNAPQGS</sequence>
<dbReference type="SUPFAM" id="SSF48452">
    <property type="entry name" value="TPR-like"/>
    <property type="match status" value="1"/>
</dbReference>
<dbReference type="RefSeq" id="WP_344617748.1">
    <property type="nucleotide sequence ID" value="NZ_BAAARV010000078.1"/>
</dbReference>